<evidence type="ECO:0000256" key="4">
    <source>
        <dbReference type="SAM" id="SignalP"/>
    </source>
</evidence>
<dbReference type="PANTHER" id="PTHR34596:SF2">
    <property type="entry name" value="CHITOPORIN"/>
    <property type="match status" value="1"/>
</dbReference>
<dbReference type="Proteomes" id="UP000195440">
    <property type="component" value="Unassembled WGS sequence"/>
</dbReference>
<sequence length="411" mass="45998">MLDLRMKWAVAATVSVCAIGTAQADFVDDSHLTLGLRNFYVDRDFKQENAPKSRTGSWSQGFDLQFKSGYTDGPVQFGLDVGSQFAYRIDGSKDRSPDGVLPVQTDGSPVHDYSRANATAKIRYSNTELRIGEQRPNLPVVSYDPTRQLVTSYQGALLESKEIKDLTLTAGHFWSIAGRESSNTEDLYLWGDTPNQSSDGLNFAGASYAFTPNLTGTYFYAQLEDIYRQHYVGVAHKMPLGDGYALKTDVRYYNSKEEGQALSGRVDNRTYGAMFSLLKGGHTFGAGYQRMLGLDTFPTFNSYAPAPYLINWSALGFVKPDERSWQVRYDYDFAAMGVPGLKWMARWMEGNGINLGQQSHETERTSILSYVVQDGPLKGFGATWMNIGVNVRDTSQYEENRMILTYTVSLW</sequence>
<gene>
    <name evidence="5" type="ORF">AUC60_25040</name>
</gene>
<feature type="signal peptide" evidence="4">
    <location>
        <begin position="1"/>
        <end position="24"/>
    </location>
</feature>
<dbReference type="RefSeq" id="WP_238599640.1">
    <property type="nucleotide sequence ID" value="NZ_JBJGBV010000031.1"/>
</dbReference>
<name>A0A1Y3NU31_9PSED</name>
<evidence type="ECO:0000313" key="6">
    <source>
        <dbReference type="Proteomes" id="UP000195440"/>
    </source>
</evidence>
<protein>
    <submittedName>
        <fullName evidence="5">Porin</fullName>
    </submittedName>
</protein>
<dbReference type="InterPro" id="IPR023614">
    <property type="entry name" value="Porin_dom_sf"/>
</dbReference>
<feature type="chain" id="PRO_5012282706" evidence="4">
    <location>
        <begin position="25"/>
        <end position="411"/>
    </location>
</feature>
<evidence type="ECO:0000256" key="3">
    <source>
        <dbReference type="ARBA" id="ARBA00022729"/>
    </source>
</evidence>
<evidence type="ECO:0000256" key="1">
    <source>
        <dbReference type="ARBA" id="ARBA00009075"/>
    </source>
</evidence>
<reference evidence="5 6" key="1">
    <citation type="journal article" date="2017" name="Syst. Appl. Microbiol.">
        <title>Pseudomonas caspiana sp. nov., a citrus pathogen in the Pseudomonas syringae phylogenetic group.</title>
        <authorList>
            <person name="Busquets A."/>
            <person name="Gomila M."/>
            <person name="Beiki F."/>
            <person name="Mulet M."/>
            <person name="Rahimian H."/>
            <person name="Garcia-Valdes E."/>
            <person name="Lalucat J."/>
        </authorList>
    </citation>
    <scope>NUCLEOTIDE SEQUENCE [LARGE SCALE GENOMIC DNA]</scope>
    <source>
        <strain evidence="5 6">FBF102</strain>
    </source>
</reference>
<keyword evidence="3 4" id="KW-0732">Signal</keyword>
<comment type="caution">
    <text evidence="5">The sequence shown here is derived from an EMBL/GenBank/DDBJ whole genome shotgun (WGS) entry which is preliminary data.</text>
</comment>
<dbReference type="PANTHER" id="PTHR34596">
    <property type="entry name" value="CHITOPORIN"/>
    <property type="match status" value="1"/>
</dbReference>
<dbReference type="GO" id="GO:0016020">
    <property type="term" value="C:membrane"/>
    <property type="evidence" value="ECO:0007669"/>
    <property type="project" value="InterPro"/>
</dbReference>
<accession>A0A1Y3NU31</accession>
<dbReference type="AlphaFoldDB" id="A0A1Y3NU31"/>
<comment type="similarity">
    <text evidence="1">Belongs to the outer membrane porin (Opr) (TC 1.B.25) family.</text>
</comment>
<proteinExistence type="inferred from homology"/>
<evidence type="ECO:0000256" key="2">
    <source>
        <dbReference type="ARBA" id="ARBA00022448"/>
    </source>
</evidence>
<evidence type="ECO:0000313" key="5">
    <source>
        <dbReference type="EMBL" id="OUM71128.1"/>
    </source>
</evidence>
<dbReference type="GO" id="GO:0015288">
    <property type="term" value="F:porin activity"/>
    <property type="evidence" value="ECO:0007669"/>
    <property type="project" value="TreeGrafter"/>
</dbReference>
<dbReference type="Gene3D" id="2.40.160.10">
    <property type="entry name" value="Porin"/>
    <property type="match status" value="1"/>
</dbReference>
<dbReference type="Pfam" id="PF03573">
    <property type="entry name" value="OprD"/>
    <property type="match status" value="1"/>
</dbReference>
<keyword evidence="6" id="KW-1185">Reference proteome</keyword>
<dbReference type="InterPro" id="IPR005318">
    <property type="entry name" value="OM_porin_bac"/>
</dbReference>
<keyword evidence="2" id="KW-0813">Transport</keyword>
<dbReference type="EMBL" id="LOHF01000033">
    <property type="protein sequence ID" value="OUM71128.1"/>
    <property type="molecule type" value="Genomic_DNA"/>
</dbReference>
<organism evidence="5 6">
    <name type="scientific">Pseudomonas caspiana</name>
    <dbReference type="NCBI Taxonomy" id="1451454"/>
    <lineage>
        <taxon>Bacteria</taxon>
        <taxon>Pseudomonadati</taxon>
        <taxon>Pseudomonadota</taxon>
        <taxon>Gammaproteobacteria</taxon>
        <taxon>Pseudomonadales</taxon>
        <taxon>Pseudomonadaceae</taxon>
        <taxon>Pseudomonas</taxon>
    </lineage>
</organism>